<accession>A0ABN8Y2H9</accession>
<reference evidence="2" key="1">
    <citation type="submission" date="2023-04" db="EMBL/GenBank/DDBJ databases">
        <authorList>
            <consortium name="ELIXIR-Norway"/>
        </authorList>
    </citation>
    <scope>NUCLEOTIDE SEQUENCE [LARGE SCALE GENOMIC DNA]</scope>
</reference>
<feature type="compositionally biased region" description="Low complexity" evidence="1">
    <location>
        <begin position="23"/>
        <end position="54"/>
    </location>
</feature>
<proteinExistence type="predicted"/>
<dbReference type="Proteomes" id="UP001176941">
    <property type="component" value="Chromosome 11"/>
</dbReference>
<feature type="compositionally biased region" description="Pro residues" evidence="1">
    <location>
        <begin position="188"/>
        <end position="223"/>
    </location>
</feature>
<evidence type="ECO:0000256" key="1">
    <source>
        <dbReference type="SAM" id="MobiDB-lite"/>
    </source>
</evidence>
<protein>
    <recommendedName>
        <fullName evidence="4">Basic proline-rich protein-like</fullName>
    </recommendedName>
</protein>
<evidence type="ECO:0000313" key="3">
    <source>
        <dbReference type="Proteomes" id="UP001176941"/>
    </source>
</evidence>
<feature type="compositionally biased region" description="Gly residues" evidence="1">
    <location>
        <begin position="10"/>
        <end position="22"/>
    </location>
</feature>
<keyword evidence="3" id="KW-1185">Reference proteome</keyword>
<gene>
    <name evidence="2" type="ORF">MRATA1EN1_LOCUS2981</name>
</gene>
<evidence type="ECO:0008006" key="4">
    <source>
        <dbReference type="Google" id="ProtNLM"/>
    </source>
</evidence>
<evidence type="ECO:0000313" key="2">
    <source>
        <dbReference type="EMBL" id="CAI9154019.1"/>
    </source>
</evidence>
<dbReference type="EMBL" id="OX459947">
    <property type="protein sequence ID" value="CAI9154019.1"/>
    <property type="molecule type" value="Genomic_DNA"/>
</dbReference>
<organism evidence="2 3">
    <name type="scientific">Rangifer tarandus platyrhynchus</name>
    <name type="common">Svalbard reindeer</name>
    <dbReference type="NCBI Taxonomy" id="3082113"/>
    <lineage>
        <taxon>Eukaryota</taxon>
        <taxon>Metazoa</taxon>
        <taxon>Chordata</taxon>
        <taxon>Craniata</taxon>
        <taxon>Vertebrata</taxon>
        <taxon>Euteleostomi</taxon>
        <taxon>Mammalia</taxon>
        <taxon>Eutheria</taxon>
        <taxon>Laurasiatheria</taxon>
        <taxon>Artiodactyla</taxon>
        <taxon>Ruminantia</taxon>
        <taxon>Pecora</taxon>
        <taxon>Cervidae</taxon>
        <taxon>Odocoileinae</taxon>
        <taxon>Rangifer</taxon>
    </lineage>
</organism>
<name>A0ABN8Y2H9_RANTA</name>
<feature type="region of interest" description="Disordered" evidence="1">
    <location>
        <begin position="1"/>
        <end position="277"/>
    </location>
</feature>
<sequence>MPAKSEGAGEEGGGLDPGGGWDAGSWAATPASRPRAAPTQGGGARRAPTPAAALDADRLARVQGWAPEGGDSSPATPAERRPPPEAARLDAAPGAPDGVRTSPSPRWGGLRPDPRPGWRSWGASAGGWGEAHGAPTAPTRWKKGQKGRQALGLTERLPHAALRRRRRSGRPGTSATLPARSLHGRACPEPPPPPPPQPPPPPPPRSPRPRPSPRPPRPSAPPPRPRDPRPAHRSAPRVQPRPVRRAASRVCSLVGGQHPGSGQTRRQMHRPPLAPPTAQVNWSPFPLSSHLGLGSFNAVRMSTHTYAYVHCHTDAHSHT</sequence>